<comment type="similarity">
    <text evidence="1">Belongs to the AHA1 family.</text>
</comment>
<keyword evidence="4" id="KW-1185">Reference proteome</keyword>
<gene>
    <name evidence="3" type="ORF">B9Z44_11575</name>
</gene>
<evidence type="ECO:0000259" key="2">
    <source>
        <dbReference type="Pfam" id="PF08327"/>
    </source>
</evidence>
<proteinExistence type="inferred from homology"/>
<dbReference type="EMBL" id="NESP01000001">
    <property type="protein sequence ID" value="PUE60151.1"/>
    <property type="molecule type" value="Genomic_DNA"/>
</dbReference>
<name>A0A315ESE1_9BURK</name>
<dbReference type="Proteomes" id="UP000251341">
    <property type="component" value="Unassembled WGS sequence"/>
</dbReference>
<evidence type="ECO:0000313" key="3">
    <source>
        <dbReference type="EMBL" id="PUE60151.1"/>
    </source>
</evidence>
<dbReference type="AlphaFoldDB" id="A0A315ESE1"/>
<reference evidence="3 4" key="1">
    <citation type="submission" date="2017-04" db="EMBL/GenBank/DDBJ databases">
        <title>Unexpected and diverse lifestyles within the genus Limnohabitans.</title>
        <authorList>
            <person name="Kasalicky V."/>
            <person name="Mehrshad M."/>
            <person name="Andrei S.-A."/>
            <person name="Salcher M."/>
            <person name="Kratochvilova H."/>
            <person name="Simek K."/>
            <person name="Ghai R."/>
        </authorList>
    </citation>
    <scope>NUCLEOTIDE SEQUENCE [LARGE SCALE GENOMIC DNA]</scope>
    <source>
        <strain evidence="3 4">MWH-C5</strain>
    </source>
</reference>
<dbReference type="InterPro" id="IPR013538">
    <property type="entry name" value="ASHA1/2-like_C"/>
</dbReference>
<organism evidence="3 4">
    <name type="scientific">Limnohabitans curvus</name>
    <dbReference type="NCBI Taxonomy" id="323423"/>
    <lineage>
        <taxon>Bacteria</taxon>
        <taxon>Pseudomonadati</taxon>
        <taxon>Pseudomonadota</taxon>
        <taxon>Betaproteobacteria</taxon>
        <taxon>Burkholderiales</taxon>
        <taxon>Comamonadaceae</taxon>
        <taxon>Limnohabitans</taxon>
    </lineage>
</organism>
<dbReference type="Gene3D" id="3.30.530.20">
    <property type="match status" value="1"/>
</dbReference>
<comment type="caution">
    <text evidence="3">The sequence shown here is derived from an EMBL/GenBank/DDBJ whole genome shotgun (WGS) entry which is preliminary data.</text>
</comment>
<feature type="domain" description="Activator of Hsp90 ATPase homologue 1/2-like C-terminal" evidence="2">
    <location>
        <begin position="16"/>
        <end position="141"/>
    </location>
</feature>
<evidence type="ECO:0000256" key="1">
    <source>
        <dbReference type="ARBA" id="ARBA00006817"/>
    </source>
</evidence>
<protein>
    <submittedName>
        <fullName evidence="3">Polyketide cyclase</fullName>
    </submittedName>
</protein>
<dbReference type="InterPro" id="IPR023393">
    <property type="entry name" value="START-like_dom_sf"/>
</dbReference>
<accession>A0A315ESE1</accession>
<evidence type="ECO:0000313" key="4">
    <source>
        <dbReference type="Proteomes" id="UP000251341"/>
    </source>
</evidence>
<dbReference type="SUPFAM" id="SSF55961">
    <property type="entry name" value="Bet v1-like"/>
    <property type="match status" value="1"/>
</dbReference>
<sequence length="144" mass="16373">MHHDTMFHTERTLLFSPKAVYNAFASADVLATWWGPDGFSNEFETFELQVGGRWTFVMVGPDGARYANQSVFTELEPASRVVIRHDCQPFFTLTVQLTQVADGTHLQWQQVFDDAHIAQAVKAIVEPANEQNLDRLMQALERFA</sequence>
<dbReference type="Pfam" id="PF08327">
    <property type="entry name" value="AHSA1"/>
    <property type="match status" value="1"/>
</dbReference>
<dbReference type="RefSeq" id="WP_108402497.1">
    <property type="nucleotide sequence ID" value="NZ_NESP01000001.1"/>
</dbReference>